<accession>A0AAV7QHI3</accession>
<evidence type="ECO:0000256" key="1">
    <source>
        <dbReference type="SAM" id="MobiDB-lite"/>
    </source>
</evidence>
<keyword evidence="3" id="KW-1185">Reference proteome</keyword>
<dbReference type="Proteomes" id="UP001066276">
    <property type="component" value="Chromosome 6"/>
</dbReference>
<sequence length="317" mass="35606">MQTAAGGGLVRDGRAAEECAPEVSGGSGRNLPATRAKTSNTLYRQGNMPETERLLSNVPTINAGEKIHIFQSLHQRSVEVPADKGFERELLPLGPDWGFLTARQGAVYSLCRLWRLAGQRSSLLHDDRRCSGVQSAKFGVTWENQQEVRERFRATILTSREQQAISPVVQQKNIDWKNFDGVGDGERPGVSCTAHDEMAVCELDYDEGSEDLEEVEIPHWKNDWEENECVQNKGCGENAKFVSKDCILQVPNDTKFAKKSQELREGEGRMKGSKWYRTQEAICVQSTSLSVMYNMKDREKLIVVGLHSTVARLYLRL</sequence>
<name>A0AAV7QHI3_PLEWA</name>
<feature type="compositionally biased region" description="Gly residues" evidence="1">
    <location>
        <begin position="1"/>
        <end position="10"/>
    </location>
</feature>
<comment type="caution">
    <text evidence="2">The sequence shown here is derived from an EMBL/GenBank/DDBJ whole genome shotgun (WGS) entry which is preliminary data.</text>
</comment>
<dbReference type="EMBL" id="JANPWB010000010">
    <property type="protein sequence ID" value="KAJ1139643.1"/>
    <property type="molecule type" value="Genomic_DNA"/>
</dbReference>
<proteinExistence type="predicted"/>
<organism evidence="2 3">
    <name type="scientific">Pleurodeles waltl</name>
    <name type="common">Iberian ribbed newt</name>
    <dbReference type="NCBI Taxonomy" id="8319"/>
    <lineage>
        <taxon>Eukaryota</taxon>
        <taxon>Metazoa</taxon>
        <taxon>Chordata</taxon>
        <taxon>Craniata</taxon>
        <taxon>Vertebrata</taxon>
        <taxon>Euteleostomi</taxon>
        <taxon>Amphibia</taxon>
        <taxon>Batrachia</taxon>
        <taxon>Caudata</taxon>
        <taxon>Salamandroidea</taxon>
        <taxon>Salamandridae</taxon>
        <taxon>Pleurodelinae</taxon>
        <taxon>Pleurodeles</taxon>
    </lineage>
</organism>
<evidence type="ECO:0000313" key="3">
    <source>
        <dbReference type="Proteomes" id="UP001066276"/>
    </source>
</evidence>
<dbReference type="AlphaFoldDB" id="A0AAV7QHI3"/>
<protein>
    <submittedName>
        <fullName evidence="2">Uncharacterized protein</fullName>
    </submittedName>
</protein>
<feature type="region of interest" description="Disordered" evidence="1">
    <location>
        <begin position="1"/>
        <end position="40"/>
    </location>
</feature>
<evidence type="ECO:0000313" key="2">
    <source>
        <dbReference type="EMBL" id="KAJ1139643.1"/>
    </source>
</evidence>
<gene>
    <name evidence="2" type="ORF">NDU88_006010</name>
</gene>
<reference evidence="2" key="1">
    <citation type="journal article" date="2022" name="bioRxiv">
        <title>Sequencing and chromosome-scale assembly of the giantPleurodeles waltlgenome.</title>
        <authorList>
            <person name="Brown T."/>
            <person name="Elewa A."/>
            <person name="Iarovenko S."/>
            <person name="Subramanian E."/>
            <person name="Araus A.J."/>
            <person name="Petzold A."/>
            <person name="Susuki M."/>
            <person name="Suzuki K.-i.T."/>
            <person name="Hayashi T."/>
            <person name="Toyoda A."/>
            <person name="Oliveira C."/>
            <person name="Osipova E."/>
            <person name="Leigh N.D."/>
            <person name="Simon A."/>
            <person name="Yun M.H."/>
        </authorList>
    </citation>
    <scope>NUCLEOTIDE SEQUENCE</scope>
    <source>
        <strain evidence="2">20211129_DDA</strain>
        <tissue evidence="2">Liver</tissue>
    </source>
</reference>